<feature type="domain" description="N-acetyltransferase" evidence="4">
    <location>
        <begin position="1"/>
        <end position="127"/>
    </location>
</feature>
<gene>
    <name evidence="5" type="primary">citC</name>
    <name evidence="5" type="ORF">AAC691_12475</name>
</gene>
<dbReference type="InterPro" id="IPR000182">
    <property type="entry name" value="GNAT_dom"/>
</dbReference>
<keyword evidence="6" id="KW-1185">Reference proteome</keyword>
<dbReference type="Proteomes" id="UP001449795">
    <property type="component" value="Chromosome"/>
</dbReference>
<dbReference type="PIRSF" id="PIRSF005751">
    <property type="entry name" value="Acet_citr_lig"/>
    <property type="match status" value="1"/>
</dbReference>
<dbReference type="NCBIfam" id="TIGR00125">
    <property type="entry name" value="cyt_tran_rel"/>
    <property type="match status" value="1"/>
</dbReference>
<dbReference type="GO" id="GO:0008771">
    <property type="term" value="F:[citrate (pro-3S)-lyase] ligase activity"/>
    <property type="evidence" value="ECO:0007669"/>
    <property type="project" value="UniProtKB-EC"/>
</dbReference>
<dbReference type="SUPFAM" id="SSF52374">
    <property type="entry name" value="Nucleotidylyl transferase"/>
    <property type="match status" value="1"/>
</dbReference>
<evidence type="ECO:0000256" key="2">
    <source>
        <dbReference type="ARBA" id="ARBA00022840"/>
    </source>
</evidence>
<evidence type="ECO:0000259" key="4">
    <source>
        <dbReference type="PROSITE" id="PS51186"/>
    </source>
</evidence>
<protein>
    <recommendedName>
        <fullName evidence="3">[Citrate [pro-3S]-lyase] ligase</fullName>
        <ecNumber evidence="3">6.2.1.22</ecNumber>
    </recommendedName>
</protein>
<evidence type="ECO:0000256" key="3">
    <source>
        <dbReference type="PIRNR" id="PIRNR005751"/>
    </source>
</evidence>
<sequence length="354" mass="39742">MIENVAFYCVYNDVDTEEIDEIRRFLNDNDLDMDDQVEVFVVGRRENQSGLVACAGLDHATIKCVAIDSGLRGEKISLTLGSRIIEVAASRGVFDLFLYSSPKNRLFFRGWGFYPLVEVPDMVMLMENSSVAIGNYCRKVCRDRRPGKTIGAIVMNANPFTLGHRSLAIQAAKKCDWLHVFLVREEASMFSYAERHMLVVAGLADIKNVTIQEGSNYIVSRATFPGYFLKDKAQVDRGWAAVDLLLFREYIGPALGITHRFVGTEPFDATTRHYNTQMRMWLQGDAGLGPDIDVVEIPRISVDGEAISASEVRELIHSGNFARIARMVPNTTLEFLRQKYGRAHDVASTKEVVK</sequence>
<dbReference type="EMBL" id="CP152276">
    <property type="protein sequence ID" value="XAE41136.1"/>
    <property type="molecule type" value="Genomic_DNA"/>
</dbReference>
<dbReference type="InterPro" id="IPR004821">
    <property type="entry name" value="Cyt_trans-like"/>
</dbReference>
<dbReference type="SMART" id="SM00764">
    <property type="entry name" value="Citrate_ly_lig"/>
    <property type="match status" value="1"/>
</dbReference>
<dbReference type="InterPro" id="IPR013166">
    <property type="entry name" value="Citrate_lyase_ligase_C"/>
</dbReference>
<reference evidence="5 6" key="1">
    <citation type="submission" date="2024-04" db="EMBL/GenBank/DDBJ databases">
        <title>Complete genome sequence of Nguyenibacter vanlangesis HBCM-1154, a strain capable of nitrogen fixation, IAA production, and phosphorus solubilization isolated from sugarcane soil.</title>
        <authorList>
            <person name="MY HANH P."/>
        </authorList>
    </citation>
    <scope>NUCLEOTIDE SEQUENCE [LARGE SCALE GENOMIC DNA]</scope>
    <source>
        <strain evidence="5 6">HBCM 1154</strain>
    </source>
</reference>
<organism evidence="5 6">
    <name type="scientific">Nguyenibacter vanlangensis</name>
    <dbReference type="NCBI Taxonomy" id="1216886"/>
    <lineage>
        <taxon>Bacteria</taxon>
        <taxon>Pseudomonadati</taxon>
        <taxon>Pseudomonadota</taxon>
        <taxon>Alphaproteobacteria</taxon>
        <taxon>Acetobacterales</taxon>
        <taxon>Acetobacteraceae</taxon>
        <taxon>Nguyenibacter</taxon>
    </lineage>
</organism>
<dbReference type="InterPro" id="IPR005216">
    <property type="entry name" value="Citrate_lyase_ligase"/>
</dbReference>
<name>A0ABZ3D057_9PROT</name>
<dbReference type="InterPro" id="IPR014729">
    <property type="entry name" value="Rossmann-like_a/b/a_fold"/>
</dbReference>
<accession>A0ABZ3D057</accession>
<dbReference type="NCBIfam" id="TIGR00124">
    <property type="entry name" value="cit_ly_ligase"/>
    <property type="match status" value="1"/>
</dbReference>
<dbReference type="PANTHER" id="PTHR40599">
    <property type="entry name" value="[CITRATE [PRO-3S]-LYASE] LIGASE"/>
    <property type="match status" value="1"/>
</dbReference>
<dbReference type="Pfam" id="PF08218">
    <property type="entry name" value="Citrate_ly_lig"/>
    <property type="match status" value="1"/>
</dbReference>
<comment type="function">
    <text evidence="3">Acetylation of prosthetic group (2-(5''-phosphoribosyl)-3'-dephosphocoenzyme-A) of the gamma subunit of citrate lyase.</text>
</comment>
<proteinExistence type="predicted"/>
<dbReference type="PANTHER" id="PTHR40599:SF1">
    <property type="entry name" value="[CITRATE [PRO-3S]-LYASE] LIGASE"/>
    <property type="match status" value="1"/>
</dbReference>
<comment type="catalytic activity">
    <reaction evidence="3">
        <text>holo-[citrate lyase ACP] + acetate + ATP = acetyl-[citrate lyase ACP] + AMP + diphosphate</text>
        <dbReference type="Rhea" id="RHEA:23788"/>
        <dbReference type="Rhea" id="RHEA-COMP:10158"/>
        <dbReference type="Rhea" id="RHEA-COMP:13710"/>
        <dbReference type="ChEBI" id="CHEBI:30089"/>
        <dbReference type="ChEBI" id="CHEBI:30616"/>
        <dbReference type="ChEBI" id="CHEBI:33019"/>
        <dbReference type="ChEBI" id="CHEBI:82683"/>
        <dbReference type="ChEBI" id="CHEBI:137976"/>
        <dbReference type="ChEBI" id="CHEBI:456215"/>
        <dbReference type="EC" id="6.2.1.22"/>
    </reaction>
</comment>
<evidence type="ECO:0000313" key="5">
    <source>
        <dbReference type="EMBL" id="XAE41136.1"/>
    </source>
</evidence>
<evidence type="ECO:0000256" key="1">
    <source>
        <dbReference type="ARBA" id="ARBA00022741"/>
    </source>
</evidence>
<dbReference type="Gene3D" id="3.40.50.620">
    <property type="entry name" value="HUPs"/>
    <property type="match status" value="1"/>
</dbReference>
<dbReference type="RefSeq" id="WP_342627130.1">
    <property type="nucleotide sequence ID" value="NZ_CP152276.1"/>
</dbReference>
<keyword evidence="3 5" id="KW-0436">Ligase</keyword>
<keyword evidence="2 3" id="KW-0067">ATP-binding</keyword>
<keyword evidence="1 3" id="KW-0547">Nucleotide-binding</keyword>
<dbReference type="PROSITE" id="PS51186">
    <property type="entry name" value="GNAT"/>
    <property type="match status" value="1"/>
</dbReference>
<dbReference type="SUPFAM" id="SSF55729">
    <property type="entry name" value="Acyl-CoA N-acyltransferases (Nat)"/>
    <property type="match status" value="1"/>
</dbReference>
<dbReference type="InterPro" id="IPR016181">
    <property type="entry name" value="Acyl_CoA_acyltransferase"/>
</dbReference>
<evidence type="ECO:0000313" key="6">
    <source>
        <dbReference type="Proteomes" id="UP001449795"/>
    </source>
</evidence>
<dbReference type="EC" id="6.2.1.22" evidence="3"/>